<dbReference type="Proteomes" id="UP000216752">
    <property type="component" value="Chromosome"/>
</dbReference>
<sequence>MYGHVPYGIIAFQVFHVAVVGGGFYLLYSISKSLKRIADNLDKANQD</sequence>
<evidence type="ECO:0008006" key="4">
    <source>
        <dbReference type="Google" id="ProtNLM"/>
    </source>
</evidence>
<keyword evidence="1" id="KW-0472">Membrane</keyword>
<dbReference type="RefSeq" id="WP_245867729.1">
    <property type="nucleotide sequence ID" value="NZ_CP155573.1"/>
</dbReference>
<organism evidence="2 3">
    <name type="scientific">Sporomusa silvacetica DSM 10669</name>
    <dbReference type="NCBI Taxonomy" id="1123289"/>
    <lineage>
        <taxon>Bacteria</taxon>
        <taxon>Bacillati</taxon>
        <taxon>Bacillota</taxon>
        <taxon>Negativicutes</taxon>
        <taxon>Selenomonadales</taxon>
        <taxon>Sporomusaceae</taxon>
        <taxon>Sporomusa</taxon>
    </lineage>
</organism>
<gene>
    <name evidence="2" type="ORF">SPSIL_057310</name>
</gene>
<proteinExistence type="predicted"/>
<evidence type="ECO:0000313" key="3">
    <source>
        <dbReference type="Proteomes" id="UP000216752"/>
    </source>
</evidence>
<keyword evidence="3" id="KW-1185">Reference proteome</keyword>
<name>A0ABZ3IV04_9FIRM</name>
<evidence type="ECO:0000313" key="2">
    <source>
        <dbReference type="EMBL" id="XFO69497.1"/>
    </source>
</evidence>
<feature type="transmembrane region" description="Helical" evidence="1">
    <location>
        <begin position="6"/>
        <end position="28"/>
    </location>
</feature>
<reference evidence="2" key="1">
    <citation type="submission" date="2024-05" db="EMBL/GenBank/DDBJ databases">
        <title>Isolation and characterization of Sporomusa carbonis sp. nov., a carboxydotrophic hydrogenogen in the genus of Sporomusa isolated from a charcoal burning pile.</title>
        <authorList>
            <person name="Boeer T."/>
            <person name="Rosenbaum F."/>
            <person name="Eysell L."/>
            <person name="Mueller V."/>
            <person name="Daniel R."/>
            <person name="Poehlein A."/>
        </authorList>
    </citation>
    <scope>NUCLEOTIDE SEQUENCE [LARGE SCALE GENOMIC DNA]</scope>
    <source>
        <strain evidence="2">DSM 10669</strain>
    </source>
</reference>
<accession>A0ABZ3IV04</accession>
<protein>
    <recommendedName>
        <fullName evidence="4">CcmD family protein</fullName>
    </recommendedName>
</protein>
<dbReference type="EMBL" id="CP155573">
    <property type="protein sequence ID" value="XFO69497.1"/>
    <property type="molecule type" value="Genomic_DNA"/>
</dbReference>
<keyword evidence="1" id="KW-0812">Transmembrane</keyword>
<keyword evidence="1" id="KW-1133">Transmembrane helix</keyword>
<evidence type="ECO:0000256" key="1">
    <source>
        <dbReference type="SAM" id="Phobius"/>
    </source>
</evidence>